<proteinExistence type="predicted"/>
<accession>A0A369YIY7</accession>
<dbReference type="Pfam" id="PF05926">
    <property type="entry name" value="Phage_GPL"/>
    <property type="match status" value="1"/>
</dbReference>
<name>A0A369YIY7_9PAST</name>
<gene>
    <name evidence="1" type="ORF">DPV93_03075</name>
</gene>
<dbReference type="EMBL" id="QEPN01000002">
    <property type="protein sequence ID" value="RDE73084.1"/>
    <property type="molecule type" value="Genomic_DNA"/>
</dbReference>
<reference evidence="1 2" key="1">
    <citation type="submission" date="2018-05" db="EMBL/GenBank/DDBJ databases">
        <title>Draft Genome Sequences for a Diverse set of 7 Haemophilus Species.</title>
        <authorList>
            <person name="Nichols M."/>
            <person name="Topaz N."/>
            <person name="Wang X."/>
            <person name="Wang X."/>
            <person name="Boxrud D."/>
        </authorList>
    </citation>
    <scope>NUCLEOTIDE SEQUENCE [LARGE SCALE GENOMIC DNA]</scope>
    <source>
        <strain evidence="1 2">C2002001239</strain>
    </source>
</reference>
<organism evidence="1 2">
    <name type="scientific">Haemophilus sputorum</name>
    <dbReference type="NCBI Taxonomy" id="1078480"/>
    <lineage>
        <taxon>Bacteria</taxon>
        <taxon>Pseudomonadati</taxon>
        <taxon>Pseudomonadota</taxon>
        <taxon>Gammaproteobacteria</taxon>
        <taxon>Pasteurellales</taxon>
        <taxon>Pasteurellaceae</taxon>
        <taxon>Haemophilus</taxon>
    </lineage>
</organism>
<comment type="caution">
    <text evidence="1">The sequence shown here is derived from an EMBL/GenBank/DDBJ whole genome shotgun (WGS) entry which is preliminary data.</text>
</comment>
<sequence>MSNAAIFNFPTDYEQGFQALSQESQSTLIENSPFFPAISLVNFRNQMRLDGTITDDRLRECVIEAMIAVNEELQEWQSNYAEYHQLEDLPAMEINGESVLIYRYKRAVYCLALANLYERYIAYDSSKEGEKKADLLKASVDELRRDARFAISDILKRHRVDAELI</sequence>
<evidence type="ECO:0000313" key="2">
    <source>
        <dbReference type="Proteomes" id="UP000253872"/>
    </source>
</evidence>
<protein>
    <submittedName>
        <fullName evidence="1">Phage head protein</fullName>
    </submittedName>
</protein>
<dbReference type="Proteomes" id="UP000253872">
    <property type="component" value="Unassembled WGS sequence"/>
</dbReference>
<dbReference type="AlphaFoldDB" id="A0A369YIY7"/>
<evidence type="ECO:0000313" key="1">
    <source>
        <dbReference type="EMBL" id="RDE73084.1"/>
    </source>
</evidence>
<dbReference type="InterPro" id="IPR009225">
    <property type="entry name" value="Phage_head_completion_GpL"/>
</dbReference>
<dbReference type="RefSeq" id="WP_111402148.1">
    <property type="nucleotide sequence ID" value="NZ_QEPN01000002.1"/>
</dbReference>